<name>A0A430HIZ1_9BURK</name>
<protein>
    <submittedName>
        <fullName evidence="1">Uncharacterized protein</fullName>
    </submittedName>
</protein>
<organism evidence="1 2">
    <name type="scientific">Massilia atriviolacea</name>
    <dbReference type="NCBI Taxonomy" id="2495579"/>
    <lineage>
        <taxon>Bacteria</taxon>
        <taxon>Pseudomonadati</taxon>
        <taxon>Pseudomonadota</taxon>
        <taxon>Betaproteobacteria</taxon>
        <taxon>Burkholderiales</taxon>
        <taxon>Oxalobacteraceae</taxon>
        <taxon>Telluria group</taxon>
        <taxon>Massilia</taxon>
    </lineage>
</organism>
<evidence type="ECO:0000313" key="2">
    <source>
        <dbReference type="Proteomes" id="UP000278085"/>
    </source>
</evidence>
<dbReference type="InterPro" id="IPR036890">
    <property type="entry name" value="HATPase_C_sf"/>
</dbReference>
<dbReference type="SUPFAM" id="SSF55874">
    <property type="entry name" value="ATPase domain of HSP90 chaperone/DNA topoisomerase II/histidine kinase"/>
    <property type="match status" value="1"/>
</dbReference>
<dbReference type="Proteomes" id="UP000278085">
    <property type="component" value="Unassembled WGS sequence"/>
</dbReference>
<sequence length="699" mass="79160">MTLDIKGGLKNTSISRNRYAVFEELLSNAIDSYLIRRSADPQAPGLRIEIGVEFVNSSLFPDADDQIVVWCKDNGAGFGDAQVKAFVTKDTTYKDYLNIQGIGKCKGAGRIQFFHYFSQLHIDSVIASAGGRWRRTLRANAEAREITEADFVTQSEPDGDVETCVMLKRMTKRSFAALFDPSTFRSDFSARTIHDVLYTAFLQRFIVLKKIIGDFTVAIVEVAGAARSEQLIASGQLPTAVGVVPIGLRCGHRADIGACALTLTRYALDPADSPSLEHEVALCANAAMVMSLSRHFLRSAADRRRPIGGKIELLLVEGDVLDRTVNVQRDGFDLPKECGPAREFDDDFSMQDIIESLEDTVYAILTPPDFDRDQLIDATQEKFGISRSMLESANIKIHYGDTEENIAKRALRKFQDEIVHDTSSIIDMKQALLKLDPRSSDFRDVLSELSWRYTSSLQKMDMANLSQLVVRRTAMLDILQRATERMLDCQQDAPGKRRDHEKILHNIFFPTGKDSDDTVDHDIWILNEEYHYYDHIASDKALSSISWDGKQLFDADIDDSLERLFRINNEVHHLKRPDIAIFNKEGAAIIIEFKAPGVQLQEHINDLAQYARLLAAKSDGRIKRFYGYLVGDCMDESRMPPGWTRFPASDGYFLTARLDDPKTGRQYGELYSELLFYEHFVTRARNRLAVYKRRLNLHF</sequence>
<comment type="caution">
    <text evidence="1">The sequence shown here is derived from an EMBL/GenBank/DDBJ whole genome shotgun (WGS) entry which is preliminary data.</text>
</comment>
<dbReference type="OrthoDB" id="2041081at2"/>
<dbReference type="AlphaFoldDB" id="A0A430HIZ1"/>
<accession>A0A430HIZ1</accession>
<dbReference type="EMBL" id="RXLQ01000010">
    <property type="protein sequence ID" value="RSZ57470.1"/>
    <property type="molecule type" value="Genomic_DNA"/>
</dbReference>
<reference evidence="1 2" key="1">
    <citation type="submission" date="2018-12" db="EMBL/GenBank/DDBJ databases">
        <authorList>
            <person name="Yang E."/>
        </authorList>
    </citation>
    <scope>NUCLEOTIDE SEQUENCE [LARGE SCALE GENOMIC DNA]</scope>
    <source>
        <strain evidence="1 2">SOD</strain>
    </source>
</reference>
<proteinExistence type="predicted"/>
<gene>
    <name evidence="1" type="ORF">EJB06_19105</name>
</gene>
<keyword evidence="2" id="KW-1185">Reference proteome</keyword>
<evidence type="ECO:0000313" key="1">
    <source>
        <dbReference type="EMBL" id="RSZ57470.1"/>
    </source>
</evidence>